<name>A0A7D4CIJ5_9BACL</name>
<dbReference type="InterPro" id="IPR032820">
    <property type="entry name" value="ATPase_put"/>
</dbReference>
<keyword evidence="1" id="KW-0812">Transmembrane</keyword>
<gene>
    <name evidence="2" type="ORF">GXN76_15530</name>
</gene>
<evidence type="ECO:0000256" key="1">
    <source>
        <dbReference type="SAM" id="Phobius"/>
    </source>
</evidence>
<feature type="transmembrane region" description="Helical" evidence="1">
    <location>
        <begin position="35"/>
        <end position="56"/>
    </location>
</feature>
<dbReference type="KEGG" id="kpul:GXN76_15530"/>
<dbReference type="Proteomes" id="UP000503088">
    <property type="component" value="Chromosome"/>
</dbReference>
<reference evidence="2 3" key="1">
    <citation type="submission" date="2020-01" db="EMBL/GenBank/DDBJ databases">
        <authorList>
            <person name="Gulvik C.A."/>
            <person name="Batra D.G."/>
        </authorList>
    </citation>
    <scope>NUCLEOTIDE SEQUENCE [LARGE SCALE GENOMIC DNA]</scope>
    <source>
        <strain evidence="2 3">W9323</strain>
    </source>
</reference>
<evidence type="ECO:0000313" key="2">
    <source>
        <dbReference type="EMBL" id="QKG86094.1"/>
    </source>
</evidence>
<dbReference type="EMBL" id="CP048104">
    <property type="protein sequence ID" value="QKG86094.1"/>
    <property type="molecule type" value="Genomic_DNA"/>
</dbReference>
<keyword evidence="1" id="KW-1133">Transmembrane helix</keyword>
<keyword evidence="1" id="KW-0472">Membrane</keyword>
<protein>
    <submittedName>
        <fullName evidence="2">AtpZ/AtpI family protein</fullName>
    </submittedName>
</protein>
<sequence>MIGLISSIGVELLVFIVAGAWLGRLLDDRFQTGPLWLGIGLIAGMLVGGISATLIIRSLMKE</sequence>
<dbReference type="AlphaFoldDB" id="A0A7D4CIJ5"/>
<accession>A0A7D4CIJ5</accession>
<organism evidence="2 3">
    <name type="scientific">Kroppenstedtia pulmonis</name>
    <dbReference type="NCBI Taxonomy" id="1380685"/>
    <lineage>
        <taxon>Bacteria</taxon>
        <taxon>Bacillati</taxon>
        <taxon>Bacillota</taxon>
        <taxon>Bacilli</taxon>
        <taxon>Bacillales</taxon>
        <taxon>Thermoactinomycetaceae</taxon>
        <taxon>Kroppenstedtia</taxon>
    </lineage>
</organism>
<evidence type="ECO:0000313" key="3">
    <source>
        <dbReference type="Proteomes" id="UP000503088"/>
    </source>
</evidence>
<proteinExistence type="predicted"/>
<feature type="transmembrane region" description="Helical" evidence="1">
    <location>
        <begin position="5"/>
        <end position="23"/>
    </location>
</feature>
<keyword evidence="3" id="KW-1185">Reference proteome</keyword>
<dbReference type="Pfam" id="PF09527">
    <property type="entry name" value="ATPase_gene1"/>
    <property type="match status" value="1"/>
</dbReference>